<dbReference type="SUPFAM" id="SSF52540">
    <property type="entry name" value="P-loop containing nucleoside triphosphate hydrolases"/>
    <property type="match status" value="1"/>
</dbReference>
<evidence type="ECO:0008006" key="3">
    <source>
        <dbReference type="Google" id="ProtNLM"/>
    </source>
</evidence>
<sequence>MDVVAHIGIPKTGSSAIQSMLRSNRAALERQGVVYRNFSSQLSHAEFLVAAHHQVGVAIKDQGIRALFNLRGQDDYARVTHQLEADLDKVIADHPDKQLLISCEMLGWPMRGQKFIETFAKWLKARFTTVRVIVYLRAQDSWILSNYSQQLKNGSAERFDDYLARQKVPDYAVFLTRWERAVGADAVTVRLFDRARLRGGDLGQDFCAALGVTLPDTQEAPTRNATLSARGSRWMRRLNAVSGGLGNSRPGFAIMRVLRRGLIACDLGDGGRLRLTDAQRETLLAQTGPGNAAVRNRWFPQLDSLFATMPETVTP</sequence>
<dbReference type="Gene3D" id="3.40.50.300">
    <property type="entry name" value="P-loop containing nucleotide triphosphate hydrolases"/>
    <property type="match status" value="1"/>
</dbReference>
<gene>
    <name evidence="1" type="ORF">LGQ03_13695</name>
</gene>
<protein>
    <recommendedName>
        <fullName evidence="3">Sulfotransferase family protein</fullName>
    </recommendedName>
</protein>
<reference evidence="1" key="1">
    <citation type="submission" date="2021-10" db="EMBL/GenBank/DDBJ databases">
        <title>Loktanella gaetbuli sp. nov., isolated from a tidal flat.</title>
        <authorList>
            <person name="Park S."/>
            <person name="Yoon J.-H."/>
        </authorList>
    </citation>
    <scope>NUCLEOTIDE SEQUENCE</scope>
    <source>
        <strain evidence="1">TSTF-M6</strain>
    </source>
</reference>
<dbReference type="Proteomes" id="UP001138961">
    <property type="component" value="Unassembled WGS sequence"/>
</dbReference>
<proteinExistence type="predicted"/>
<keyword evidence="2" id="KW-1185">Reference proteome</keyword>
<dbReference type="EMBL" id="JAJATZ010000007">
    <property type="protein sequence ID" value="MCB5200296.1"/>
    <property type="molecule type" value="Genomic_DNA"/>
</dbReference>
<comment type="caution">
    <text evidence="1">The sequence shown here is derived from an EMBL/GenBank/DDBJ whole genome shotgun (WGS) entry which is preliminary data.</text>
</comment>
<organism evidence="1 2">
    <name type="scientific">Loktanella gaetbuli</name>
    <dbReference type="NCBI Taxonomy" id="2881335"/>
    <lineage>
        <taxon>Bacteria</taxon>
        <taxon>Pseudomonadati</taxon>
        <taxon>Pseudomonadota</taxon>
        <taxon>Alphaproteobacteria</taxon>
        <taxon>Rhodobacterales</taxon>
        <taxon>Roseobacteraceae</taxon>
        <taxon>Loktanella</taxon>
    </lineage>
</organism>
<accession>A0ABS8BXQ2</accession>
<dbReference type="RefSeq" id="WP_226748857.1">
    <property type="nucleotide sequence ID" value="NZ_JAJATZ010000007.1"/>
</dbReference>
<name>A0ABS8BXQ2_9RHOB</name>
<evidence type="ECO:0000313" key="1">
    <source>
        <dbReference type="EMBL" id="MCB5200296.1"/>
    </source>
</evidence>
<evidence type="ECO:0000313" key="2">
    <source>
        <dbReference type="Proteomes" id="UP001138961"/>
    </source>
</evidence>
<dbReference type="InterPro" id="IPR027417">
    <property type="entry name" value="P-loop_NTPase"/>
</dbReference>